<evidence type="ECO:0000256" key="2">
    <source>
        <dbReference type="ARBA" id="ARBA00010617"/>
    </source>
</evidence>
<evidence type="ECO:0000256" key="6">
    <source>
        <dbReference type="ARBA" id="ARBA00022989"/>
    </source>
</evidence>
<dbReference type="SUPFAM" id="SSF48264">
    <property type="entry name" value="Cytochrome P450"/>
    <property type="match status" value="2"/>
</dbReference>
<dbReference type="Pfam" id="PF00067">
    <property type="entry name" value="p450"/>
    <property type="match status" value="3"/>
</dbReference>
<dbReference type="AlphaFoldDB" id="M8A9C2"/>
<organism evidence="12">
    <name type="scientific">Triticum urartu</name>
    <name type="common">Red wild einkorn</name>
    <name type="synonym">Crithodium urartu</name>
    <dbReference type="NCBI Taxonomy" id="4572"/>
    <lineage>
        <taxon>Eukaryota</taxon>
        <taxon>Viridiplantae</taxon>
        <taxon>Streptophyta</taxon>
        <taxon>Embryophyta</taxon>
        <taxon>Tracheophyta</taxon>
        <taxon>Spermatophyta</taxon>
        <taxon>Magnoliopsida</taxon>
        <taxon>Liliopsida</taxon>
        <taxon>Poales</taxon>
        <taxon>Poaceae</taxon>
        <taxon>BOP clade</taxon>
        <taxon>Pooideae</taxon>
        <taxon>Triticodae</taxon>
        <taxon>Triticeae</taxon>
        <taxon>Triticinae</taxon>
        <taxon>Triticum</taxon>
    </lineage>
</organism>
<comment type="cofactor">
    <cofactor evidence="11">
        <name>heme</name>
        <dbReference type="ChEBI" id="CHEBI:30413"/>
    </cofactor>
</comment>
<evidence type="ECO:0000256" key="3">
    <source>
        <dbReference type="ARBA" id="ARBA00022617"/>
    </source>
</evidence>
<dbReference type="InterPro" id="IPR050665">
    <property type="entry name" value="Cytochrome_P450_Monooxygen"/>
</dbReference>
<dbReference type="GO" id="GO:0005506">
    <property type="term" value="F:iron ion binding"/>
    <property type="evidence" value="ECO:0007669"/>
    <property type="project" value="InterPro"/>
</dbReference>
<evidence type="ECO:0000256" key="4">
    <source>
        <dbReference type="ARBA" id="ARBA00022692"/>
    </source>
</evidence>
<keyword evidence="4" id="KW-0812">Transmembrane</keyword>
<dbReference type="InterPro" id="IPR002401">
    <property type="entry name" value="Cyt_P450_E_grp-I"/>
</dbReference>
<evidence type="ECO:0000256" key="5">
    <source>
        <dbReference type="ARBA" id="ARBA00022723"/>
    </source>
</evidence>
<evidence type="ECO:0000256" key="1">
    <source>
        <dbReference type="ARBA" id="ARBA00004370"/>
    </source>
</evidence>
<dbReference type="PROSITE" id="PS00086">
    <property type="entry name" value="CYTOCHROME_P450"/>
    <property type="match status" value="1"/>
</dbReference>
<keyword evidence="6" id="KW-1133">Transmembrane helix</keyword>
<dbReference type="GO" id="GO:0006629">
    <property type="term" value="P:lipid metabolic process"/>
    <property type="evidence" value="ECO:0007669"/>
    <property type="project" value="UniProtKB-ARBA"/>
</dbReference>
<dbReference type="GO" id="GO:0016705">
    <property type="term" value="F:oxidoreductase activity, acting on paired donors, with incorporation or reduction of molecular oxygen"/>
    <property type="evidence" value="ECO:0007669"/>
    <property type="project" value="InterPro"/>
</dbReference>
<reference evidence="12" key="1">
    <citation type="journal article" date="2013" name="Nature">
        <title>Draft genome of the wheat A-genome progenitor Triticum urartu.</title>
        <authorList>
            <person name="Ling H.Q."/>
            <person name="Zhao S."/>
            <person name="Liu D."/>
            <person name="Wang J."/>
            <person name="Sun H."/>
            <person name="Zhang C."/>
            <person name="Fan H."/>
            <person name="Li D."/>
            <person name="Dong L."/>
            <person name="Tao Y."/>
            <person name="Gao C."/>
            <person name="Wu H."/>
            <person name="Li Y."/>
            <person name="Cui Y."/>
            <person name="Guo X."/>
            <person name="Zheng S."/>
            <person name="Wang B."/>
            <person name="Yu K."/>
            <person name="Liang Q."/>
            <person name="Yang W."/>
            <person name="Lou X."/>
            <person name="Chen J."/>
            <person name="Feng M."/>
            <person name="Jian J."/>
            <person name="Zhang X."/>
            <person name="Luo G."/>
            <person name="Jiang Y."/>
            <person name="Liu J."/>
            <person name="Wang Z."/>
            <person name="Sha Y."/>
            <person name="Zhang B."/>
            <person name="Wu H."/>
            <person name="Tang D."/>
            <person name="Shen Q."/>
            <person name="Xue P."/>
            <person name="Zou S."/>
            <person name="Wang X."/>
            <person name="Liu X."/>
            <person name="Wang F."/>
            <person name="Yang Y."/>
            <person name="An X."/>
            <person name="Dong Z."/>
            <person name="Zhang K."/>
            <person name="Zhang X."/>
            <person name="Luo M.C."/>
            <person name="Dvorak J."/>
            <person name="Tong Y."/>
            <person name="Wang J."/>
            <person name="Yang H."/>
            <person name="Li Z."/>
            <person name="Wang D."/>
            <person name="Zhang A."/>
            <person name="Wang J."/>
        </authorList>
    </citation>
    <scope>NUCLEOTIDE SEQUENCE</scope>
</reference>
<dbReference type="eggNOG" id="KOG0157">
    <property type="taxonomic scope" value="Eukaryota"/>
</dbReference>
<evidence type="ECO:0000256" key="11">
    <source>
        <dbReference type="PIRSR" id="PIRSR602401-1"/>
    </source>
</evidence>
<dbReference type="GO" id="GO:0020037">
    <property type="term" value="F:heme binding"/>
    <property type="evidence" value="ECO:0007669"/>
    <property type="project" value="InterPro"/>
</dbReference>
<comment type="subcellular location">
    <subcellularLocation>
        <location evidence="1">Membrane</location>
    </subcellularLocation>
</comment>
<dbReference type="InterPro" id="IPR036396">
    <property type="entry name" value="Cyt_P450_sf"/>
</dbReference>
<keyword evidence="7" id="KW-0560">Oxidoreductase</keyword>
<evidence type="ECO:0000313" key="12">
    <source>
        <dbReference type="EMBL" id="EMS57079.1"/>
    </source>
</evidence>
<evidence type="ECO:0000256" key="10">
    <source>
        <dbReference type="ARBA" id="ARBA00023136"/>
    </source>
</evidence>
<evidence type="ECO:0000256" key="7">
    <source>
        <dbReference type="ARBA" id="ARBA00023002"/>
    </source>
</evidence>
<dbReference type="GO" id="GO:0004497">
    <property type="term" value="F:monooxygenase activity"/>
    <property type="evidence" value="ECO:0007669"/>
    <property type="project" value="UniProtKB-KW"/>
</dbReference>
<protein>
    <submittedName>
        <fullName evidence="12">Secologanin synthase</fullName>
    </submittedName>
</protein>
<dbReference type="GO" id="GO:0016020">
    <property type="term" value="C:membrane"/>
    <property type="evidence" value="ECO:0007669"/>
    <property type="project" value="UniProtKB-SubCell"/>
</dbReference>
<gene>
    <name evidence="12" type="ORF">TRIUR3_14780</name>
</gene>
<evidence type="ECO:0000256" key="9">
    <source>
        <dbReference type="ARBA" id="ARBA00023033"/>
    </source>
</evidence>
<keyword evidence="8 11" id="KW-0408">Iron</keyword>
<keyword evidence="3 11" id="KW-0349">Heme</keyword>
<dbReference type="InterPro" id="IPR001128">
    <property type="entry name" value="Cyt_P450"/>
</dbReference>
<comment type="similarity">
    <text evidence="2">Belongs to the cytochrome P450 family.</text>
</comment>
<proteinExistence type="inferred from homology"/>
<accession>M8A9C2</accession>
<dbReference type="PANTHER" id="PTHR24282:SF137">
    <property type="entry name" value="CYTOCHROME P450"/>
    <property type="match status" value="1"/>
</dbReference>
<keyword evidence="10" id="KW-0472">Membrane</keyword>
<keyword evidence="9" id="KW-0503">Monooxygenase</keyword>
<dbReference type="Gene3D" id="1.10.630.10">
    <property type="entry name" value="Cytochrome P450"/>
    <property type="match status" value="3"/>
</dbReference>
<dbReference type="STRING" id="4572.M8A9C2"/>
<dbReference type="OMA" id="AIAWECM"/>
<evidence type="ECO:0000256" key="8">
    <source>
        <dbReference type="ARBA" id="ARBA00023004"/>
    </source>
</evidence>
<dbReference type="EMBL" id="KD150701">
    <property type="protein sequence ID" value="EMS57079.1"/>
    <property type="molecule type" value="Genomic_DNA"/>
</dbReference>
<dbReference type="PRINTS" id="PR00463">
    <property type="entry name" value="EP450I"/>
</dbReference>
<name>M8A9C2_TRIUA</name>
<sequence>MEPNMGQALAAVLILLVTTRALWYLLWRPYAVARWFGRQGIQGPPYRFLVGSLPECQTMLVAGRAKALDTSSHDCITTVQPFFRKWASQYGNELIECLYPDRYGKTFLYWLGPTPALCCTDMELVKQMFSDRTDVFQKEYLNPSLDSILGNRVIFANGDDWKRRRKFVHPAFNQETIKSMSAIAWECMQQAMERWCAQLQEQQQAEIDMRHDSDEIAMGVIARVMLGKDHEEAREVMVAGREQMEIAAYAFRPGRRGSSTSLTGLASGVYEDDRLGQMLQLQACRSSAETLSTQEMIGECRTLFAAGYETNASVITWAMFLLASYPRWQEMVREEVVREYPACCRHQPPPFDTLGKLKLSMSAIAWECMQQAMERWCAQLQEQQQAEIDMRHDSDEIAMGVIARVMLGKDHEEAREVMVAGREQMEIAAYAFADLPLPGFRYLPTRRNRRTWQLDKLVTSKISHILKARLASSVYEDDLLGQMLQLQACRSSAETLSTQEMIGECRTLFAAGYETNASVITWAMFLLASYPRWQEMVREEVVREYPAHQLPPVDTLGKLKLLNMLLLETLRLYGPLTFLQRKTVSDTILANTKVPKGTMISIPLLMLHRDKEVWGPDADEFNPMRFQSGVSRDTKLSRALLAFSYGPRVCAGQNFAMVKVQIVIATILRSFSFSLSPSYVHKPSNFVTLLPRYGLPLFVRNLQRLTE</sequence>
<keyword evidence="5 11" id="KW-0479">Metal-binding</keyword>
<dbReference type="PANTHER" id="PTHR24282">
    <property type="entry name" value="CYTOCHROME P450 FAMILY MEMBER"/>
    <property type="match status" value="1"/>
</dbReference>
<dbReference type="PRINTS" id="PR00385">
    <property type="entry name" value="P450"/>
</dbReference>
<feature type="binding site" description="axial binding residue" evidence="11">
    <location>
        <position position="650"/>
    </location>
    <ligand>
        <name>heme</name>
        <dbReference type="ChEBI" id="CHEBI:30413"/>
    </ligand>
    <ligandPart>
        <name>Fe</name>
        <dbReference type="ChEBI" id="CHEBI:18248"/>
    </ligandPart>
</feature>
<dbReference type="InterPro" id="IPR017972">
    <property type="entry name" value="Cyt_P450_CS"/>
</dbReference>